<dbReference type="GO" id="GO:0008168">
    <property type="term" value="F:methyltransferase activity"/>
    <property type="evidence" value="ECO:0007669"/>
    <property type="project" value="UniProtKB-KW"/>
</dbReference>
<evidence type="ECO:0000256" key="2">
    <source>
        <dbReference type="ARBA" id="ARBA00022679"/>
    </source>
</evidence>
<dbReference type="CDD" id="cd02440">
    <property type="entry name" value="AdoMet_MTases"/>
    <property type="match status" value="1"/>
</dbReference>
<dbReference type="SUPFAM" id="SSF53335">
    <property type="entry name" value="S-adenosyl-L-methionine-dependent methyltransferases"/>
    <property type="match status" value="1"/>
</dbReference>
<dbReference type="Gene3D" id="3.40.50.150">
    <property type="entry name" value="Vaccinia Virus protein VP39"/>
    <property type="match status" value="1"/>
</dbReference>
<dbReference type="EMBL" id="CM017872">
    <property type="protein sequence ID" value="KAG1326383.1"/>
    <property type="molecule type" value="Genomic_DNA"/>
</dbReference>
<reference evidence="5" key="1">
    <citation type="journal article" date="2017" name="Gigascience">
        <title>The genome draft of coconut (Cocos nucifera).</title>
        <authorList>
            <person name="Xiao Y."/>
            <person name="Xu P."/>
            <person name="Fan H."/>
            <person name="Baudouin L."/>
            <person name="Xia W."/>
            <person name="Bocs S."/>
            <person name="Xu J."/>
            <person name="Li Q."/>
            <person name="Guo A."/>
            <person name="Zhou L."/>
            <person name="Li J."/>
            <person name="Wu Y."/>
            <person name="Ma Z."/>
            <person name="Armero A."/>
            <person name="Issali A.E."/>
            <person name="Liu N."/>
            <person name="Peng M."/>
            <person name="Yang Y."/>
        </authorList>
    </citation>
    <scope>NUCLEOTIDE SEQUENCE</scope>
    <source>
        <tissue evidence="5">Spear leaf of Hainan Tall coconut</tissue>
    </source>
</reference>
<keyword evidence="1 5" id="KW-0489">Methyltransferase</keyword>
<evidence type="ECO:0000256" key="3">
    <source>
        <dbReference type="ARBA" id="ARBA00022691"/>
    </source>
</evidence>
<dbReference type="Proteomes" id="UP000797356">
    <property type="component" value="Chromosome 1"/>
</dbReference>
<comment type="caution">
    <text evidence="5">The sequence shown here is derived from an EMBL/GenBank/DDBJ whole genome shotgun (WGS) entry which is preliminary data.</text>
</comment>
<evidence type="ECO:0000256" key="1">
    <source>
        <dbReference type="ARBA" id="ARBA00022603"/>
    </source>
</evidence>
<accession>A0A8K0MUA7</accession>
<name>A0A8K0MUA7_COCNU</name>
<reference evidence="5" key="2">
    <citation type="submission" date="2019-07" db="EMBL/GenBank/DDBJ databases">
        <authorList>
            <person name="Yang Y."/>
            <person name="Bocs S."/>
            <person name="Baudouin L."/>
        </authorList>
    </citation>
    <scope>NUCLEOTIDE SEQUENCE</scope>
    <source>
        <tissue evidence="5">Spear leaf of Hainan Tall coconut</tissue>
    </source>
</reference>
<dbReference type="PANTHER" id="PTHR42873:SF1">
    <property type="entry name" value="S-ADENOSYLMETHIONINE-DEPENDENT METHYLTRANSFERASE DOMAIN-CONTAINING PROTEIN"/>
    <property type="match status" value="1"/>
</dbReference>
<sequence>MEGEVVGILTLYIGIDIDIYIDIDKSDDQNDRIFKFTLRLSGLIVDVFCDVAVVASSAAWVEKYKQEIEFLVGKICGINHIKWKPSIDLLKEEGLDISEQRDSGPAPCSGRVKVMENGICYLISLEGQKTGFYADQRDNRHLISSISKDRRVLDVCCYSGGFALNAARGGANDVIGIDSSLPSLELAKENILLNKLDPGKISFLREDATDFMKGAASRNETWDLVILDPPKLAPRRKGAASMAGRKITILRQAGAACDHPIDPAYPEGAYLTNFLLRVL</sequence>
<dbReference type="OrthoDB" id="269872at2759"/>
<evidence type="ECO:0000313" key="5">
    <source>
        <dbReference type="EMBL" id="KAG1326383.1"/>
    </source>
</evidence>
<dbReference type="PANTHER" id="PTHR42873">
    <property type="entry name" value="RIBOSOMAL RNA LARGE SUBUNIT METHYLTRANSFERASE"/>
    <property type="match status" value="1"/>
</dbReference>
<dbReference type="Gene3D" id="3.30.750.80">
    <property type="entry name" value="RNA methyltransferase domain (HRMD) like"/>
    <property type="match status" value="1"/>
</dbReference>
<dbReference type="AlphaFoldDB" id="A0A8K0MUA7"/>
<keyword evidence="3" id="KW-0949">S-adenosyl-L-methionine</keyword>
<organism evidence="5 6">
    <name type="scientific">Cocos nucifera</name>
    <name type="common">Coconut palm</name>
    <dbReference type="NCBI Taxonomy" id="13894"/>
    <lineage>
        <taxon>Eukaryota</taxon>
        <taxon>Viridiplantae</taxon>
        <taxon>Streptophyta</taxon>
        <taxon>Embryophyta</taxon>
        <taxon>Tracheophyta</taxon>
        <taxon>Spermatophyta</taxon>
        <taxon>Magnoliopsida</taxon>
        <taxon>Liliopsida</taxon>
        <taxon>Arecaceae</taxon>
        <taxon>Arecoideae</taxon>
        <taxon>Cocoseae</taxon>
        <taxon>Attaleinae</taxon>
        <taxon>Cocos</taxon>
    </lineage>
</organism>
<protein>
    <submittedName>
        <fullName evidence="5">Putative ribosomal RNA large subunit methyltransferase I</fullName>
    </submittedName>
</protein>
<dbReference type="InterPro" id="IPR029063">
    <property type="entry name" value="SAM-dependent_MTases_sf"/>
</dbReference>
<feature type="domain" description="S-adenosylmethionine-dependent methyltransferase" evidence="4">
    <location>
        <begin position="113"/>
        <end position="243"/>
    </location>
</feature>
<dbReference type="GO" id="GO:0032259">
    <property type="term" value="P:methylation"/>
    <property type="evidence" value="ECO:0007669"/>
    <property type="project" value="UniProtKB-KW"/>
</dbReference>
<evidence type="ECO:0000259" key="4">
    <source>
        <dbReference type="Pfam" id="PF10672"/>
    </source>
</evidence>
<proteinExistence type="predicted"/>
<keyword evidence="2" id="KW-0808">Transferase</keyword>
<dbReference type="InterPro" id="IPR019614">
    <property type="entry name" value="SAM-dep_methyl-trfase"/>
</dbReference>
<evidence type="ECO:0000313" key="6">
    <source>
        <dbReference type="Proteomes" id="UP000797356"/>
    </source>
</evidence>
<gene>
    <name evidence="5" type="ORF">COCNU_01G003170</name>
</gene>
<keyword evidence="6" id="KW-1185">Reference proteome</keyword>
<dbReference type="Pfam" id="PF10672">
    <property type="entry name" value="Methyltrans_SAM"/>
    <property type="match status" value="1"/>
</dbReference>